<keyword evidence="2" id="KW-1185">Reference proteome</keyword>
<proteinExistence type="predicted"/>
<sequence length="107" mass="12085">MLCRPGRSSSTAFIIYSIRFYCSCLTFIELRRASGACVPFSSNILLHSHPLIHTDTLEVSCENLFFFCSRLQIVQLEGNLWLKDLHGNCSVNHYNSVGGDKLCLLKI</sequence>
<evidence type="ECO:0000313" key="2">
    <source>
        <dbReference type="Proteomes" id="UP001482620"/>
    </source>
</evidence>
<dbReference type="EMBL" id="JAHRIQ010035952">
    <property type="protein sequence ID" value="MEQ2232713.1"/>
    <property type="molecule type" value="Genomic_DNA"/>
</dbReference>
<evidence type="ECO:0000313" key="1">
    <source>
        <dbReference type="EMBL" id="MEQ2232713.1"/>
    </source>
</evidence>
<gene>
    <name evidence="1" type="ORF">ILYODFUR_014284</name>
</gene>
<reference evidence="1 2" key="1">
    <citation type="submission" date="2021-06" db="EMBL/GenBank/DDBJ databases">
        <authorList>
            <person name="Palmer J.M."/>
        </authorList>
    </citation>
    <scope>NUCLEOTIDE SEQUENCE [LARGE SCALE GENOMIC DNA]</scope>
    <source>
        <strain evidence="2">if_2019</strain>
        <tissue evidence="1">Muscle</tissue>
    </source>
</reference>
<organism evidence="1 2">
    <name type="scientific">Ilyodon furcidens</name>
    <name type="common">goldbreast splitfin</name>
    <dbReference type="NCBI Taxonomy" id="33524"/>
    <lineage>
        <taxon>Eukaryota</taxon>
        <taxon>Metazoa</taxon>
        <taxon>Chordata</taxon>
        <taxon>Craniata</taxon>
        <taxon>Vertebrata</taxon>
        <taxon>Euteleostomi</taxon>
        <taxon>Actinopterygii</taxon>
        <taxon>Neopterygii</taxon>
        <taxon>Teleostei</taxon>
        <taxon>Neoteleostei</taxon>
        <taxon>Acanthomorphata</taxon>
        <taxon>Ovalentaria</taxon>
        <taxon>Atherinomorphae</taxon>
        <taxon>Cyprinodontiformes</taxon>
        <taxon>Goodeidae</taxon>
        <taxon>Ilyodon</taxon>
    </lineage>
</organism>
<name>A0ABV0TIJ9_9TELE</name>
<comment type="caution">
    <text evidence="1">The sequence shown here is derived from an EMBL/GenBank/DDBJ whole genome shotgun (WGS) entry which is preliminary data.</text>
</comment>
<accession>A0ABV0TIJ9</accession>
<dbReference type="Proteomes" id="UP001482620">
    <property type="component" value="Unassembled WGS sequence"/>
</dbReference>
<protein>
    <submittedName>
        <fullName evidence="1">Uncharacterized protein</fullName>
    </submittedName>
</protein>